<organism evidence="2 3">
    <name type="scientific">Macleaya cordata</name>
    <name type="common">Five-seeded plume-poppy</name>
    <name type="synonym">Bocconia cordata</name>
    <dbReference type="NCBI Taxonomy" id="56857"/>
    <lineage>
        <taxon>Eukaryota</taxon>
        <taxon>Viridiplantae</taxon>
        <taxon>Streptophyta</taxon>
        <taxon>Embryophyta</taxon>
        <taxon>Tracheophyta</taxon>
        <taxon>Spermatophyta</taxon>
        <taxon>Magnoliopsida</taxon>
        <taxon>Ranunculales</taxon>
        <taxon>Papaveraceae</taxon>
        <taxon>Papaveroideae</taxon>
        <taxon>Macleaya</taxon>
    </lineage>
</organism>
<accession>A0A200PMK1</accession>
<reference evidence="2 3" key="1">
    <citation type="journal article" date="2017" name="Mol. Plant">
        <title>The Genome of Medicinal Plant Macleaya cordata Provides New Insights into Benzylisoquinoline Alkaloids Metabolism.</title>
        <authorList>
            <person name="Liu X."/>
            <person name="Liu Y."/>
            <person name="Huang P."/>
            <person name="Ma Y."/>
            <person name="Qing Z."/>
            <person name="Tang Q."/>
            <person name="Cao H."/>
            <person name="Cheng P."/>
            <person name="Zheng Y."/>
            <person name="Yuan Z."/>
            <person name="Zhou Y."/>
            <person name="Liu J."/>
            <person name="Tang Z."/>
            <person name="Zhuo Y."/>
            <person name="Zhang Y."/>
            <person name="Yu L."/>
            <person name="Huang J."/>
            <person name="Yang P."/>
            <person name="Peng Q."/>
            <person name="Zhang J."/>
            <person name="Jiang W."/>
            <person name="Zhang Z."/>
            <person name="Lin K."/>
            <person name="Ro D.K."/>
            <person name="Chen X."/>
            <person name="Xiong X."/>
            <person name="Shang Y."/>
            <person name="Huang S."/>
            <person name="Zeng J."/>
        </authorList>
    </citation>
    <scope>NUCLEOTIDE SEQUENCE [LARGE SCALE GENOMIC DNA]</scope>
    <source>
        <strain evidence="3">cv. BLH2017</strain>
        <tissue evidence="2">Root</tissue>
    </source>
</reference>
<dbReference type="Proteomes" id="UP000195402">
    <property type="component" value="Unassembled WGS sequence"/>
</dbReference>
<protein>
    <submittedName>
        <fullName evidence="2">Uncharacterized protein</fullName>
    </submittedName>
</protein>
<proteinExistence type="predicted"/>
<dbReference type="OrthoDB" id="1931376at2759"/>
<gene>
    <name evidence="2" type="ORF">BVC80_1801g3</name>
</gene>
<dbReference type="AlphaFoldDB" id="A0A200PMK1"/>
<evidence type="ECO:0000313" key="3">
    <source>
        <dbReference type="Proteomes" id="UP000195402"/>
    </source>
</evidence>
<feature type="compositionally biased region" description="Basic and acidic residues" evidence="1">
    <location>
        <begin position="7"/>
        <end position="48"/>
    </location>
</feature>
<evidence type="ECO:0000256" key="1">
    <source>
        <dbReference type="SAM" id="MobiDB-lite"/>
    </source>
</evidence>
<dbReference type="OMA" id="PSEPMKN"/>
<feature type="region of interest" description="Disordered" evidence="1">
    <location>
        <begin position="1"/>
        <end position="65"/>
    </location>
</feature>
<keyword evidence="3" id="KW-1185">Reference proteome</keyword>
<dbReference type="InParanoid" id="A0A200PMK1"/>
<comment type="caution">
    <text evidence="2">The sequence shown here is derived from an EMBL/GenBank/DDBJ whole genome shotgun (WGS) entry which is preliminary data.</text>
</comment>
<dbReference type="STRING" id="56857.A0A200PMK1"/>
<dbReference type="EMBL" id="MVGT01004443">
    <property type="protein sequence ID" value="OUZ99438.1"/>
    <property type="molecule type" value="Genomic_DNA"/>
</dbReference>
<evidence type="ECO:0000313" key="2">
    <source>
        <dbReference type="EMBL" id="OUZ99438.1"/>
    </source>
</evidence>
<sequence>MGGCATKPKDLKDEFDKAPEPVPELVKEETSTVSEPKKIDGETKEIGEVKNTSTTTDGGEVEGEVSKVVDDGEVDEKGNKRKSLNSLLMETEIGKESSENEKPTQTVTIPSEPVKEAVKEVEVPKAEISIESSNTASIETEKKTESAPIVETVKPEISDEKKTVEAKEEPVATEKKDSDVVITKEEPVSSVPSAVEVKGDVAVTK</sequence>
<feature type="region of interest" description="Disordered" evidence="1">
    <location>
        <begin position="160"/>
        <end position="180"/>
    </location>
</feature>
<name>A0A200PMK1_MACCD</name>